<dbReference type="SUPFAM" id="SSF103481">
    <property type="entry name" value="Multidrug resistance efflux transporter EmrE"/>
    <property type="match status" value="2"/>
</dbReference>
<evidence type="ECO:0000256" key="6">
    <source>
        <dbReference type="SAM" id="Phobius"/>
    </source>
</evidence>
<feature type="transmembrane region" description="Helical" evidence="6">
    <location>
        <begin position="253"/>
        <end position="273"/>
    </location>
</feature>
<name>A0A934V2W0_9PROT</name>
<dbReference type="PANTHER" id="PTHR22911">
    <property type="entry name" value="ACYL-MALONYL CONDENSING ENZYME-RELATED"/>
    <property type="match status" value="1"/>
</dbReference>
<evidence type="ECO:0000256" key="1">
    <source>
        <dbReference type="ARBA" id="ARBA00004141"/>
    </source>
</evidence>
<feature type="domain" description="EamA" evidence="7">
    <location>
        <begin position="81"/>
        <end position="213"/>
    </location>
</feature>
<dbReference type="Pfam" id="PF00892">
    <property type="entry name" value="EamA"/>
    <property type="match status" value="2"/>
</dbReference>
<keyword evidence="5 6" id="KW-0472">Membrane</keyword>
<dbReference type="AlphaFoldDB" id="A0A934V2W0"/>
<feature type="transmembrane region" description="Helical" evidence="6">
    <location>
        <begin position="77"/>
        <end position="100"/>
    </location>
</feature>
<dbReference type="PANTHER" id="PTHR22911:SF6">
    <property type="entry name" value="SOLUTE CARRIER FAMILY 35 MEMBER G1"/>
    <property type="match status" value="1"/>
</dbReference>
<comment type="caution">
    <text evidence="8">The sequence shown here is derived from an EMBL/GenBank/DDBJ whole genome shotgun (WGS) entry which is preliminary data.</text>
</comment>
<evidence type="ECO:0000313" key="9">
    <source>
        <dbReference type="Proteomes" id="UP000778970"/>
    </source>
</evidence>
<comment type="subcellular location">
    <subcellularLocation>
        <location evidence="1">Membrane</location>
        <topology evidence="1">Multi-pass membrane protein</topology>
    </subcellularLocation>
</comment>
<keyword evidence="9" id="KW-1185">Reference proteome</keyword>
<feature type="transmembrane region" description="Helical" evidence="6">
    <location>
        <begin position="199"/>
        <end position="217"/>
    </location>
</feature>
<organism evidence="8 9">
    <name type="scientific">Rhodovibrio salinarum</name>
    <dbReference type="NCBI Taxonomy" id="1087"/>
    <lineage>
        <taxon>Bacteria</taxon>
        <taxon>Pseudomonadati</taxon>
        <taxon>Pseudomonadota</taxon>
        <taxon>Alphaproteobacteria</taxon>
        <taxon>Rhodospirillales</taxon>
        <taxon>Rhodovibrionaceae</taxon>
        <taxon>Rhodovibrio</taxon>
    </lineage>
</organism>
<feature type="transmembrane region" description="Helical" evidence="6">
    <location>
        <begin position="279"/>
        <end position="298"/>
    </location>
</feature>
<dbReference type="Proteomes" id="UP000778970">
    <property type="component" value="Unassembled WGS sequence"/>
</dbReference>
<feature type="transmembrane region" description="Helical" evidence="6">
    <location>
        <begin position="143"/>
        <end position="163"/>
    </location>
</feature>
<feature type="transmembrane region" description="Helical" evidence="6">
    <location>
        <begin position="169"/>
        <end position="190"/>
    </location>
</feature>
<dbReference type="InterPro" id="IPR000620">
    <property type="entry name" value="EamA_dom"/>
</dbReference>
<comment type="similarity">
    <text evidence="2">Belongs to the drug/metabolite transporter (DMT) superfamily. 10 TMS drug/metabolite exporter (DME) (TC 2.A.7.3) family.</text>
</comment>
<dbReference type="GO" id="GO:0016020">
    <property type="term" value="C:membrane"/>
    <property type="evidence" value="ECO:0007669"/>
    <property type="project" value="UniProtKB-SubCell"/>
</dbReference>
<feature type="transmembrane region" description="Helical" evidence="6">
    <location>
        <begin position="335"/>
        <end position="353"/>
    </location>
</feature>
<evidence type="ECO:0000256" key="2">
    <source>
        <dbReference type="ARBA" id="ARBA00009853"/>
    </source>
</evidence>
<keyword evidence="4 6" id="KW-1133">Transmembrane helix</keyword>
<feature type="transmembrane region" description="Helical" evidence="6">
    <location>
        <begin position="223"/>
        <end position="241"/>
    </location>
</feature>
<dbReference type="EMBL" id="NRRE01000034">
    <property type="protein sequence ID" value="MBK1699146.1"/>
    <property type="molecule type" value="Genomic_DNA"/>
</dbReference>
<evidence type="ECO:0000256" key="5">
    <source>
        <dbReference type="ARBA" id="ARBA00023136"/>
    </source>
</evidence>
<evidence type="ECO:0000256" key="3">
    <source>
        <dbReference type="ARBA" id="ARBA00022692"/>
    </source>
</evidence>
<feature type="transmembrane region" description="Helical" evidence="6">
    <location>
        <begin position="310"/>
        <end position="329"/>
    </location>
</feature>
<gene>
    <name evidence="8" type="ORF">CKO21_18025</name>
</gene>
<accession>A0A934V2W0</accession>
<evidence type="ECO:0000259" key="7">
    <source>
        <dbReference type="Pfam" id="PF00892"/>
    </source>
</evidence>
<sequence length="366" mass="39290">MFTPRCSTRIAFAGRSERDAGLGCRRAKVLPDKPPLGRGRAFPGVGQAWRRLGRGPARGWGARHGPMSLRLPQGVSAPALLGIGFMVLSGFTNTVMVSAVKVLSSDLHPAQISFFRCLIGLIMLLPVIWHAGGAAVVRTSHPWLHVLRGALNAVGMLSFFWAVSLAPLATVSAINFTAPLFATLLAILILGERVGARRWSALVVGFASTLLILRPGGELLGDGALLALGASVVWAGAMIVIKRLTETESSLSITVWAAFFVGLFTLVPALLVWKWPTPIQWGWLVGIGALGSVVQLSLSRAFALADTSVVLPFDFLKLVWASLFGIVFFAEVPDLFTWVGGSMIFVSSVYVAYRERRPRTTPEGYG</sequence>
<feature type="transmembrane region" description="Helical" evidence="6">
    <location>
        <begin position="112"/>
        <end position="131"/>
    </location>
</feature>
<dbReference type="InterPro" id="IPR037185">
    <property type="entry name" value="EmrE-like"/>
</dbReference>
<evidence type="ECO:0000313" key="8">
    <source>
        <dbReference type="EMBL" id="MBK1699146.1"/>
    </source>
</evidence>
<reference evidence="8" key="1">
    <citation type="submission" date="2017-08" db="EMBL/GenBank/DDBJ databases">
        <authorList>
            <person name="Imhoff J.F."/>
            <person name="Rahn T."/>
            <person name="Kuenzel S."/>
            <person name="Neulinger S.C."/>
        </authorList>
    </citation>
    <scope>NUCLEOTIDE SEQUENCE</scope>
    <source>
        <strain evidence="8">DSM 9154</strain>
    </source>
</reference>
<evidence type="ECO:0000256" key="4">
    <source>
        <dbReference type="ARBA" id="ARBA00022989"/>
    </source>
</evidence>
<reference evidence="8" key="2">
    <citation type="journal article" date="2020" name="Microorganisms">
        <title>Osmotic Adaptation and Compatible Solute Biosynthesis of Phototrophic Bacteria as Revealed from Genome Analyses.</title>
        <authorList>
            <person name="Imhoff J.F."/>
            <person name="Rahn T."/>
            <person name="Kunzel S."/>
            <person name="Keller A."/>
            <person name="Neulinger S.C."/>
        </authorList>
    </citation>
    <scope>NUCLEOTIDE SEQUENCE</scope>
    <source>
        <strain evidence="8">DSM 9154</strain>
    </source>
</reference>
<keyword evidence="3 6" id="KW-0812">Transmembrane</keyword>
<feature type="domain" description="EamA" evidence="7">
    <location>
        <begin position="223"/>
        <end position="351"/>
    </location>
</feature>
<protein>
    <submittedName>
        <fullName evidence="8">EamA/RhaT family transporter</fullName>
    </submittedName>
</protein>
<proteinExistence type="inferred from homology"/>